<evidence type="ECO:0000313" key="8">
    <source>
        <dbReference type="EMBL" id="EEH41042.2"/>
    </source>
</evidence>
<dbReference type="VEuPathDB" id="FungiDB:PAAG_03328"/>
<feature type="compositionally biased region" description="Basic and acidic residues" evidence="6">
    <location>
        <begin position="476"/>
        <end position="490"/>
    </location>
</feature>
<dbReference type="InterPro" id="IPR012337">
    <property type="entry name" value="RNaseH-like_sf"/>
</dbReference>
<keyword evidence="2" id="KW-0540">Nuclease</keyword>
<dbReference type="InterPro" id="IPR047021">
    <property type="entry name" value="REXO1/3/4-like"/>
</dbReference>
<dbReference type="Proteomes" id="UP000002059">
    <property type="component" value="Partially assembled WGS sequence"/>
</dbReference>
<feature type="compositionally biased region" description="Basic and acidic residues" evidence="6">
    <location>
        <begin position="505"/>
        <end position="523"/>
    </location>
</feature>
<dbReference type="PANTHER" id="PTHR12801">
    <property type="entry name" value="RNA EXONUCLEASE REXO1 / RECO3 FAMILY MEMBER-RELATED"/>
    <property type="match status" value="1"/>
</dbReference>
<evidence type="ECO:0000256" key="2">
    <source>
        <dbReference type="ARBA" id="ARBA00022722"/>
    </source>
</evidence>
<organism evidence="8 9">
    <name type="scientific">Paracoccidioides lutzii (strain ATCC MYA-826 / Pb01)</name>
    <name type="common">Paracoccidioides brasiliensis</name>
    <dbReference type="NCBI Taxonomy" id="502779"/>
    <lineage>
        <taxon>Eukaryota</taxon>
        <taxon>Fungi</taxon>
        <taxon>Dikarya</taxon>
        <taxon>Ascomycota</taxon>
        <taxon>Pezizomycotina</taxon>
        <taxon>Eurotiomycetes</taxon>
        <taxon>Eurotiomycetidae</taxon>
        <taxon>Onygenales</taxon>
        <taxon>Ajellomycetaceae</taxon>
        <taxon>Paracoccidioides</taxon>
    </lineage>
</organism>
<feature type="compositionally biased region" description="Basic and acidic residues" evidence="6">
    <location>
        <begin position="185"/>
        <end position="211"/>
    </location>
</feature>
<gene>
    <name evidence="8" type="ORF">PAAG_03328</name>
</gene>
<sequence>MNQELDKKFIDEEFPPLGTTGLLPPLTIRTPMQSGKQETFYCTQDQPSLSQGVNGAFSNHQGLLQTEKRHIGHACGSDTRRSLLPLRQTVATLEQGIPSPNAIEMTYKYMNVLNSLVAKQDRLGEFGYVLKPLSQSDLERKKKCEKCGKSMAKYLPKDGKPLKAEGDKPSNGSGNSDGNPGGAEGESREVKSEVKEKGEENDKNSKPKEKVIRCKFHPGTRLPNKLVKKRSCCGKQMWEKPCDGAEYHHAHHYSPGELAHHWTFYPTPQMPCHSPDIRTAVAIDCEMGQGASGDSELIRITLVDYFSSAILINNLVYPSVKMEHFRTKFSGVRREDIETAKKRGTCIMGRDNARLAVWRYVGPSTVVVGHSAKYDLESLRWIHHNIVDTYMIEALIQKEIEKEYNKKQCASVKDGQVNAEKDSTASDGLSSPSPCPAVKYGTRDAGDRQPNENELLKFDKDSKSSKELEGSGVNSKLDETGVRGKQEQQQRKKPKGMGKLSLKSLAREKLGREIQSRGNRGHDSLEDALAARDLVHWHVCNNWKT</sequence>
<dbReference type="InterPro" id="IPR013520">
    <property type="entry name" value="Ribonucl_H"/>
</dbReference>
<dbReference type="GO" id="GO:0006364">
    <property type="term" value="P:rRNA processing"/>
    <property type="evidence" value="ECO:0007669"/>
    <property type="project" value="UniProtKB-KW"/>
</dbReference>
<dbReference type="AlphaFoldDB" id="C1GWV4"/>
<feature type="region of interest" description="Disordered" evidence="6">
    <location>
        <begin position="155"/>
        <end position="211"/>
    </location>
</feature>
<evidence type="ECO:0000256" key="1">
    <source>
        <dbReference type="ARBA" id="ARBA00022552"/>
    </source>
</evidence>
<comment type="function">
    <text evidence="5">Exoribonuclease involved in ribosome biosynthesis. Involved in the processing of ITS1, the internal transcribed spacer localized between the 18S and 5.8S rRNAs.</text>
</comment>
<dbReference type="SMART" id="SM00479">
    <property type="entry name" value="EXOIII"/>
    <property type="match status" value="1"/>
</dbReference>
<feature type="compositionally biased region" description="Basic and acidic residues" evidence="6">
    <location>
        <begin position="441"/>
        <end position="469"/>
    </location>
</feature>
<dbReference type="HOGENOM" id="CLU_029938_0_0_1"/>
<evidence type="ECO:0000256" key="4">
    <source>
        <dbReference type="ARBA" id="ARBA00022839"/>
    </source>
</evidence>
<dbReference type="KEGG" id="pbl:PAAG_03328"/>
<dbReference type="GeneID" id="9098287"/>
<accession>C1GWV4</accession>
<name>C1GWV4_PARBA</name>
<evidence type="ECO:0000256" key="6">
    <source>
        <dbReference type="SAM" id="MobiDB-lite"/>
    </source>
</evidence>
<dbReference type="EMBL" id="KN293998">
    <property type="protein sequence ID" value="EEH41042.2"/>
    <property type="molecule type" value="Genomic_DNA"/>
</dbReference>
<feature type="compositionally biased region" description="Low complexity" evidence="6">
    <location>
        <begin position="169"/>
        <end position="178"/>
    </location>
</feature>
<dbReference type="RefSeq" id="XP_015701899.1">
    <property type="nucleotide sequence ID" value="XM_015844925.1"/>
</dbReference>
<proteinExistence type="predicted"/>
<evidence type="ECO:0000313" key="9">
    <source>
        <dbReference type="Proteomes" id="UP000002059"/>
    </source>
</evidence>
<dbReference type="Gene3D" id="3.30.420.10">
    <property type="entry name" value="Ribonuclease H-like superfamily/Ribonuclease H"/>
    <property type="match status" value="2"/>
</dbReference>
<dbReference type="CDD" id="cd06137">
    <property type="entry name" value="DEDDh_RNase"/>
    <property type="match status" value="1"/>
</dbReference>
<dbReference type="GO" id="GO:0005634">
    <property type="term" value="C:nucleus"/>
    <property type="evidence" value="ECO:0007669"/>
    <property type="project" value="TreeGrafter"/>
</dbReference>
<keyword evidence="4" id="KW-0269">Exonuclease</keyword>
<feature type="region of interest" description="Disordered" evidence="6">
    <location>
        <begin position="415"/>
        <end position="523"/>
    </location>
</feature>
<dbReference type="SUPFAM" id="SSF53098">
    <property type="entry name" value="Ribonuclease H-like"/>
    <property type="match status" value="1"/>
</dbReference>
<keyword evidence="1" id="KW-0698">rRNA processing</keyword>
<dbReference type="GO" id="GO:0000027">
    <property type="term" value="P:ribosomal large subunit assembly"/>
    <property type="evidence" value="ECO:0007669"/>
    <property type="project" value="TreeGrafter"/>
</dbReference>
<dbReference type="OrthoDB" id="16516at2759"/>
<dbReference type="STRING" id="502779.C1GWV4"/>
<dbReference type="OMA" id="CEMGTAS"/>
<evidence type="ECO:0000259" key="7">
    <source>
        <dbReference type="SMART" id="SM00479"/>
    </source>
</evidence>
<dbReference type="GO" id="GO:0004527">
    <property type="term" value="F:exonuclease activity"/>
    <property type="evidence" value="ECO:0007669"/>
    <property type="project" value="UniProtKB-KW"/>
</dbReference>
<reference evidence="8 9" key="1">
    <citation type="journal article" date="2011" name="PLoS Genet.">
        <title>Comparative genomic analysis of human fungal pathogens causing paracoccidioidomycosis.</title>
        <authorList>
            <person name="Desjardins C.A."/>
            <person name="Champion M.D."/>
            <person name="Holder J.W."/>
            <person name="Muszewska A."/>
            <person name="Goldberg J."/>
            <person name="Bailao A.M."/>
            <person name="Brigido M.M."/>
            <person name="Ferreira M.E."/>
            <person name="Garcia A.M."/>
            <person name="Grynberg M."/>
            <person name="Gujja S."/>
            <person name="Heiman D.I."/>
            <person name="Henn M.R."/>
            <person name="Kodira C.D."/>
            <person name="Leon-Narvaez H."/>
            <person name="Longo L.V."/>
            <person name="Ma L.J."/>
            <person name="Malavazi I."/>
            <person name="Matsuo A.L."/>
            <person name="Morais F.V."/>
            <person name="Pereira M."/>
            <person name="Rodriguez-Brito S."/>
            <person name="Sakthikumar S."/>
            <person name="Salem-Izacc S.M."/>
            <person name="Sykes S.M."/>
            <person name="Teixeira M.M."/>
            <person name="Vallejo M.C."/>
            <person name="Walter M.E."/>
            <person name="Yandava C."/>
            <person name="Young S."/>
            <person name="Zeng Q."/>
            <person name="Zucker J."/>
            <person name="Felipe M.S."/>
            <person name="Goldman G.H."/>
            <person name="Haas B.J."/>
            <person name="McEwen J.G."/>
            <person name="Nino-Vega G."/>
            <person name="Puccia R."/>
            <person name="San-Blas G."/>
            <person name="Soares C.M."/>
            <person name="Birren B.W."/>
            <person name="Cuomo C.A."/>
        </authorList>
    </citation>
    <scope>NUCLEOTIDE SEQUENCE [LARGE SCALE GENOMIC DNA]</scope>
    <source>
        <strain evidence="9">ATCC MYA-826 / Pb01</strain>
    </source>
</reference>
<feature type="domain" description="Exonuclease" evidence="7">
    <location>
        <begin position="279"/>
        <end position="544"/>
    </location>
</feature>
<keyword evidence="3" id="KW-0378">Hydrolase</keyword>
<dbReference type="InterPro" id="IPR036397">
    <property type="entry name" value="RNaseH_sf"/>
</dbReference>
<protein>
    <recommendedName>
        <fullName evidence="7">Exonuclease domain-containing protein</fullName>
    </recommendedName>
</protein>
<keyword evidence="9" id="KW-1185">Reference proteome</keyword>
<dbReference type="PANTHER" id="PTHR12801:SF45">
    <property type="entry name" value="RNA EXONUCLEASE 4"/>
    <property type="match status" value="1"/>
</dbReference>
<feature type="compositionally biased region" description="Basic and acidic residues" evidence="6">
    <location>
        <begin position="155"/>
        <end position="168"/>
    </location>
</feature>
<dbReference type="GO" id="GO:0003676">
    <property type="term" value="F:nucleic acid binding"/>
    <property type="evidence" value="ECO:0007669"/>
    <property type="project" value="InterPro"/>
</dbReference>
<evidence type="ECO:0000256" key="3">
    <source>
        <dbReference type="ARBA" id="ARBA00022801"/>
    </source>
</evidence>
<evidence type="ECO:0000256" key="5">
    <source>
        <dbReference type="ARBA" id="ARBA00025599"/>
    </source>
</evidence>